<evidence type="ECO:0000313" key="2">
    <source>
        <dbReference type="Proteomes" id="UP001324794"/>
    </source>
</evidence>
<sequence>MSLRHASRAILVLESPWELDDRDANRSSVIPFVEGVAKLTGDTDVHYANFYDKKSFEMALECLCKGDLDSRIVYIAAHGFGKEIAGIPMLDLLLIVARYSKRYRIDGVLLGSCFVGKNSTTMEACIEESRLRWCVGYTEATNWLDGTLVDCKLLAELSELEYDDFLERDAAVDAMVNALHLFDPNAVIGFDNDENGVVLRDAMSFVLQLRGQGQRARNITDVVWEQIDE</sequence>
<dbReference type="EMBL" id="CP140255">
    <property type="protein sequence ID" value="WQH11791.1"/>
    <property type="molecule type" value="Genomic_DNA"/>
</dbReference>
<name>A0ABZ0YI56_9GAMM</name>
<dbReference type="Proteomes" id="UP001324794">
    <property type="component" value="Chromosome"/>
</dbReference>
<protein>
    <submittedName>
        <fullName evidence="1">Uncharacterized protein</fullName>
    </submittedName>
</protein>
<evidence type="ECO:0000313" key="1">
    <source>
        <dbReference type="EMBL" id="WQH11791.1"/>
    </source>
</evidence>
<dbReference type="RefSeq" id="WP_223288972.1">
    <property type="nucleotide sequence ID" value="NZ_CP140255.1"/>
</dbReference>
<accession>A0ABZ0YI56</accession>
<reference evidence="1 2" key="1">
    <citation type="submission" date="2023-11" db="EMBL/GenBank/DDBJ databases">
        <title>MicrobeMod: A computational toolkit for identifying prokaryotic methylation and restriction-modification with nanopore sequencing.</title>
        <authorList>
            <person name="Crits-Christoph A."/>
            <person name="Kang S.C."/>
            <person name="Lee H."/>
            <person name="Ostrov N."/>
        </authorList>
    </citation>
    <scope>NUCLEOTIDE SEQUENCE [LARGE SCALE GENOMIC DNA]</scope>
    <source>
        <strain evidence="1 2">ATCC BAA-805</strain>
    </source>
</reference>
<proteinExistence type="predicted"/>
<keyword evidence="2" id="KW-1185">Reference proteome</keyword>
<gene>
    <name evidence="1" type="ORF">SR894_16755</name>
</gene>
<organism evidence="1 2">
    <name type="scientific">Vreelandella neptunia</name>
    <dbReference type="NCBI Taxonomy" id="115551"/>
    <lineage>
        <taxon>Bacteria</taxon>
        <taxon>Pseudomonadati</taxon>
        <taxon>Pseudomonadota</taxon>
        <taxon>Gammaproteobacteria</taxon>
        <taxon>Oceanospirillales</taxon>
        <taxon>Halomonadaceae</taxon>
        <taxon>Vreelandella</taxon>
    </lineage>
</organism>